<dbReference type="AlphaFoldDB" id="A0AA39V1C5"/>
<dbReference type="Proteomes" id="UP001166286">
    <property type="component" value="Unassembled WGS sequence"/>
</dbReference>
<sequence>MTFFTYHTSSALVTTFQFPPDYNQTIAQALVASPNNKTNLTEPDFWPVKDNYWLEIDTSETYMDLKYVHSVLKRADLTLGKRPAGQMITGVLSVTADRTIEPHNEGEFVFTAVTGNQVTLADAIMSAAALNSWYEQEPLIKKKYATYFYLTEQGPEGRGTFGYGALKRVWQPFPPSIAGDISVSR</sequence>
<proteinExistence type="predicted"/>
<reference evidence="1" key="1">
    <citation type="submission" date="2023-03" db="EMBL/GenBank/DDBJ databases">
        <title>Complete genome of Cladonia borealis.</title>
        <authorList>
            <person name="Park H."/>
        </authorList>
    </citation>
    <scope>NUCLEOTIDE SEQUENCE</scope>
    <source>
        <strain evidence="1">ANT050790</strain>
    </source>
</reference>
<evidence type="ECO:0000313" key="1">
    <source>
        <dbReference type="EMBL" id="KAK0507089.1"/>
    </source>
</evidence>
<keyword evidence="2" id="KW-1185">Reference proteome</keyword>
<organism evidence="1 2">
    <name type="scientific">Cladonia borealis</name>
    <dbReference type="NCBI Taxonomy" id="184061"/>
    <lineage>
        <taxon>Eukaryota</taxon>
        <taxon>Fungi</taxon>
        <taxon>Dikarya</taxon>
        <taxon>Ascomycota</taxon>
        <taxon>Pezizomycotina</taxon>
        <taxon>Lecanoromycetes</taxon>
        <taxon>OSLEUM clade</taxon>
        <taxon>Lecanoromycetidae</taxon>
        <taxon>Lecanorales</taxon>
        <taxon>Lecanorineae</taxon>
        <taxon>Cladoniaceae</taxon>
        <taxon>Cladonia</taxon>
    </lineage>
</organism>
<protein>
    <submittedName>
        <fullName evidence="1">Uncharacterized protein</fullName>
    </submittedName>
</protein>
<accession>A0AA39V1C5</accession>
<comment type="caution">
    <text evidence="1">The sequence shown here is derived from an EMBL/GenBank/DDBJ whole genome shotgun (WGS) entry which is preliminary data.</text>
</comment>
<gene>
    <name evidence="1" type="ORF">JMJ35_010547</name>
</gene>
<evidence type="ECO:0000313" key="2">
    <source>
        <dbReference type="Proteomes" id="UP001166286"/>
    </source>
</evidence>
<name>A0AA39V1C5_9LECA</name>
<dbReference type="EMBL" id="JAFEKC020000025">
    <property type="protein sequence ID" value="KAK0507089.1"/>
    <property type="molecule type" value="Genomic_DNA"/>
</dbReference>